<feature type="transmembrane region" description="Helical" evidence="7">
    <location>
        <begin position="110"/>
        <end position="128"/>
    </location>
</feature>
<dbReference type="Pfam" id="PF07690">
    <property type="entry name" value="MFS_1"/>
    <property type="match status" value="1"/>
</dbReference>
<dbReference type="Proteomes" id="UP001153387">
    <property type="component" value="Unassembled WGS sequence"/>
</dbReference>
<reference evidence="9 10" key="1">
    <citation type="submission" date="2022-10" db="EMBL/GenBank/DDBJ databases">
        <title>Comparative genomic analysis of Cohnella hashimotonis sp. nov., isolated from the International Space Station.</title>
        <authorList>
            <person name="Simpson A."/>
            <person name="Venkateswaran K."/>
        </authorList>
    </citation>
    <scope>NUCLEOTIDE SEQUENCE [LARGE SCALE GENOMIC DNA]</scope>
    <source>
        <strain evidence="9 10">DSM 18997</strain>
    </source>
</reference>
<proteinExistence type="predicted"/>
<dbReference type="InterPro" id="IPR011701">
    <property type="entry name" value="MFS"/>
</dbReference>
<evidence type="ECO:0000256" key="5">
    <source>
        <dbReference type="ARBA" id="ARBA00022989"/>
    </source>
</evidence>
<evidence type="ECO:0000256" key="3">
    <source>
        <dbReference type="ARBA" id="ARBA00022475"/>
    </source>
</evidence>
<feature type="transmembrane region" description="Helical" evidence="7">
    <location>
        <begin position="288"/>
        <end position="308"/>
    </location>
</feature>
<feature type="transmembrane region" description="Helical" evidence="7">
    <location>
        <begin position="220"/>
        <end position="242"/>
    </location>
</feature>
<dbReference type="GO" id="GO:0022857">
    <property type="term" value="F:transmembrane transporter activity"/>
    <property type="evidence" value="ECO:0007669"/>
    <property type="project" value="InterPro"/>
</dbReference>
<feature type="transmembrane region" description="Helical" evidence="7">
    <location>
        <begin position="254"/>
        <end position="276"/>
    </location>
</feature>
<dbReference type="SUPFAM" id="SSF103473">
    <property type="entry name" value="MFS general substrate transporter"/>
    <property type="match status" value="1"/>
</dbReference>
<dbReference type="AlphaFoldDB" id="A0A9X4KQE2"/>
<dbReference type="InterPro" id="IPR050189">
    <property type="entry name" value="MFS_Efflux_Transporters"/>
</dbReference>
<keyword evidence="5 7" id="KW-1133">Transmembrane helix</keyword>
<evidence type="ECO:0000256" key="6">
    <source>
        <dbReference type="ARBA" id="ARBA00023136"/>
    </source>
</evidence>
<keyword evidence="10" id="KW-1185">Reference proteome</keyword>
<dbReference type="Gene3D" id="1.20.1250.20">
    <property type="entry name" value="MFS general substrate transporter like domains"/>
    <property type="match status" value="1"/>
</dbReference>
<evidence type="ECO:0000256" key="2">
    <source>
        <dbReference type="ARBA" id="ARBA00022448"/>
    </source>
</evidence>
<protein>
    <submittedName>
        <fullName evidence="9">MFS transporter</fullName>
    </submittedName>
</protein>
<evidence type="ECO:0000256" key="1">
    <source>
        <dbReference type="ARBA" id="ARBA00004651"/>
    </source>
</evidence>
<feature type="domain" description="Major facilitator superfamily (MFS) profile" evidence="8">
    <location>
        <begin position="12"/>
        <end position="400"/>
    </location>
</feature>
<dbReference type="PROSITE" id="PS00216">
    <property type="entry name" value="SUGAR_TRANSPORT_1"/>
    <property type="match status" value="1"/>
</dbReference>
<keyword evidence="6 7" id="KW-0472">Membrane</keyword>
<evidence type="ECO:0000256" key="7">
    <source>
        <dbReference type="SAM" id="Phobius"/>
    </source>
</evidence>
<comment type="subcellular location">
    <subcellularLocation>
        <location evidence="1">Cell membrane</location>
        <topology evidence="1">Multi-pass membrane protein</topology>
    </subcellularLocation>
</comment>
<dbReference type="EMBL" id="JAPDHZ010000004">
    <property type="protein sequence ID" value="MDG0793740.1"/>
    <property type="molecule type" value="Genomic_DNA"/>
</dbReference>
<dbReference type="InterPro" id="IPR020846">
    <property type="entry name" value="MFS_dom"/>
</dbReference>
<dbReference type="GO" id="GO:0005886">
    <property type="term" value="C:plasma membrane"/>
    <property type="evidence" value="ECO:0007669"/>
    <property type="project" value="UniProtKB-SubCell"/>
</dbReference>
<accession>A0A9X4KQE2</accession>
<keyword evidence="2" id="KW-0813">Transport</keyword>
<dbReference type="PANTHER" id="PTHR43124:SF3">
    <property type="entry name" value="CHLORAMPHENICOL EFFLUX PUMP RV0191"/>
    <property type="match status" value="1"/>
</dbReference>
<organism evidence="9 10">
    <name type="scientific">Cohnella ginsengisoli</name>
    <dbReference type="NCBI Taxonomy" id="425004"/>
    <lineage>
        <taxon>Bacteria</taxon>
        <taxon>Bacillati</taxon>
        <taxon>Bacillota</taxon>
        <taxon>Bacilli</taxon>
        <taxon>Bacillales</taxon>
        <taxon>Paenibacillaceae</taxon>
        <taxon>Cohnella</taxon>
    </lineage>
</organism>
<name>A0A9X4KQE2_9BACL</name>
<dbReference type="InterPro" id="IPR036259">
    <property type="entry name" value="MFS_trans_sf"/>
</dbReference>
<feature type="transmembrane region" description="Helical" evidence="7">
    <location>
        <begin position="149"/>
        <end position="166"/>
    </location>
</feature>
<keyword evidence="3" id="KW-1003">Cell membrane</keyword>
<dbReference type="PROSITE" id="PS50850">
    <property type="entry name" value="MFS"/>
    <property type="match status" value="1"/>
</dbReference>
<comment type="caution">
    <text evidence="9">The sequence shown here is derived from an EMBL/GenBank/DDBJ whole genome shotgun (WGS) entry which is preliminary data.</text>
</comment>
<gene>
    <name evidence="9" type="ORF">OMP38_25110</name>
</gene>
<sequence length="461" mass="49723">MKQAHDRKQTAALLALSSIPLIMTLGNSMLIPVLPAIERALGISALQSSLVITVYSIMAIILIPVAGYLSDRVGRKRIIIPSLILAAAGGGVCIWAAGMNSYGLLLAGRALQGIGAAGAMPIVLPLVGDMFKDEEQISTGLGLIETFNTFGKVLSPILGSALALIAWRTPFWSIPVLCAVSIVLVVWLVRSPKTEKKEKPPSPQSFLRTVWKLYKEKARWLTALFIVICFTMFILFGLLFYLSETLEKEHHMKGILKGLVLAIPLAVLCAASFAAGKWIGRRKKIMKWTVTVGFFITALAVAGCLVWDVTVWRISLLSAAGLGIGAALPCLDAFVTEGIEKEQRGSISSFYSSMRFVGVAGGPPAASVLMQQSVSLFFLGHGGLRLCGHASDIVPDSPKRRCTAREGLIGNAASQRFSHGGPTGPPISVCCGLRRGKRVHSYRIFRKEEGKHDERRASLFI</sequence>
<feature type="transmembrane region" description="Helical" evidence="7">
    <location>
        <begin position="172"/>
        <end position="189"/>
    </location>
</feature>
<feature type="transmembrane region" description="Helical" evidence="7">
    <location>
        <begin position="40"/>
        <end position="66"/>
    </location>
</feature>
<feature type="transmembrane region" description="Helical" evidence="7">
    <location>
        <begin position="78"/>
        <end position="98"/>
    </location>
</feature>
<feature type="transmembrane region" description="Helical" evidence="7">
    <location>
        <begin position="12"/>
        <end position="34"/>
    </location>
</feature>
<evidence type="ECO:0000259" key="8">
    <source>
        <dbReference type="PROSITE" id="PS50850"/>
    </source>
</evidence>
<evidence type="ECO:0000313" key="9">
    <source>
        <dbReference type="EMBL" id="MDG0793740.1"/>
    </source>
</evidence>
<evidence type="ECO:0000256" key="4">
    <source>
        <dbReference type="ARBA" id="ARBA00022692"/>
    </source>
</evidence>
<evidence type="ECO:0000313" key="10">
    <source>
        <dbReference type="Proteomes" id="UP001153387"/>
    </source>
</evidence>
<dbReference type="InterPro" id="IPR005829">
    <property type="entry name" value="Sugar_transporter_CS"/>
</dbReference>
<keyword evidence="4 7" id="KW-0812">Transmembrane</keyword>
<dbReference type="RefSeq" id="WP_277567472.1">
    <property type="nucleotide sequence ID" value="NZ_JAPDHZ010000004.1"/>
</dbReference>
<dbReference type="PANTHER" id="PTHR43124">
    <property type="entry name" value="PURINE EFFLUX PUMP PBUE"/>
    <property type="match status" value="1"/>
</dbReference>
<dbReference type="CDD" id="cd17474">
    <property type="entry name" value="MFS_YfmO_like"/>
    <property type="match status" value="1"/>
</dbReference>